<dbReference type="InterPro" id="IPR025188">
    <property type="entry name" value="DUF4113"/>
</dbReference>
<feature type="domain" description="DUF4113" evidence="2">
    <location>
        <begin position="109"/>
        <end position="158"/>
    </location>
</feature>
<feature type="non-terminal residue" evidence="3">
    <location>
        <position position="1"/>
    </location>
</feature>
<dbReference type="GO" id="GO:0003684">
    <property type="term" value="F:damaged DNA binding"/>
    <property type="evidence" value="ECO:0007669"/>
    <property type="project" value="InterPro"/>
</dbReference>
<dbReference type="RefSeq" id="WP_138549220.1">
    <property type="nucleotide sequence ID" value="NZ_PNCG01000275.1"/>
</dbReference>
<organism evidence="3 4">
    <name type="scientific">Pseudoalteromonas ruthenica</name>
    <dbReference type="NCBI Taxonomy" id="151081"/>
    <lineage>
        <taxon>Bacteria</taxon>
        <taxon>Pseudomonadati</taxon>
        <taxon>Pseudomonadota</taxon>
        <taxon>Gammaproteobacteria</taxon>
        <taxon>Alteromonadales</taxon>
        <taxon>Pseudoalteromonadaceae</taxon>
        <taxon>Pseudoalteromonas</taxon>
    </lineage>
</organism>
<name>A0A5S3YQ37_9GAMM</name>
<evidence type="ECO:0000313" key="3">
    <source>
        <dbReference type="EMBL" id="TMP78718.1"/>
    </source>
</evidence>
<evidence type="ECO:0000313" key="4">
    <source>
        <dbReference type="Proteomes" id="UP000305874"/>
    </source>
</evidence>
<gene>
    <name evidence="3" type="ORF">CWC05_20045</name>
</gene>
<dbReference type="GO" id="GO:0006281">
    <property type="term" value="P:DNA repair"/>
    <property type="evidence" value="ECO:0007669"/>
    <property type="project" value="InterPro"/>
</dbReference>
<dbReference type="Proteomes" id="UP000305874">
    <property type="component" value="Unassembled WGS sequence"/>
</dbReference>
<comment type="caution">
    <text evidence="3">The sequence shown here is derived from an EMBL/GenBank/DDBJ whole genome shotgun (WGS) entry which is preliminary data.</text>
</comment>
<dbReference type="Pfam" id="PF11799">
    <property type="entry name" value="IMS_C"/>
    <property type="match status" value="1"/>
</dbReference>
<dbReference type="InterPro" id="IPR017961">
    <property type="entry name" value="DNA_pol_Y-fam_little_finger"/>
</dbReference>
<reference evidence="3 4" key="1">
    <citation type="submission" date="2017-12" db="EMBL/GenBank/DDBJ databases">
        <authorList>
            <person name="Paulsen S."/>
            <person name="Gram L.K."/>
        </authorList>
    </citation>
    <scope>NUCLEOTIDE SEQUENCE [LARGE SCALE GENOMIC DNA]</scope>
    <source>
        <strain evidence="3 4">S2897</strain>
    </source>
</reference>
<reference evidence="4" key="2">
    <citation type="submission" date="2019-06" db="EMBL/GenBank/DDBJ databases">
        <title>Co-occurence of chitin degradation, pigmentation and bioactivity in marine Pseudoalteromonas.</title>
        <authorList>
            <person name="Sonnenschein E.C."/>
            <person name="Bech P.K."/>
        </authorList>
    </citation>
    <scope>NUCLEOTIDE SEQUENCE [LARGE SCALE GENOMIC DNA]</scope>
    <source>
        <strain evidence="4">S2897</strain>
    </source>
</reference>
<proteinExistence type="predicted"/>
<dbReference type="Pfam" id="PF13438">
    <property type="entry name" value="DUF4113"/>
    <property type="match status" value="1"/>
</dbReference>
<evidence type="ECO:0000259" key="2">
    <source>
        <dbReference type="Pfam" id="PF13438"/>
    </source>
</evidence>
<accession>A0A5S3YQ37</accession>
<sequence length="160" mass="17920">APSALKAAMVTHCSIIAKKLRQQHSLTKRIIVIAHSSPHEDGFFKKSFIQSFPVASSDSTVLAKAVEQIFDSLFKPGVKYYKAGVGAIELEDDNFQQADMFNGSQDKPQLMKVMDQINKRYGTTAARLGSEVQSTGWTMKREYLSPRYTTRWADIPTIKC</sequence>
<dbReference type="EMBL" id="PNCG01000275">
    <property type="protein sequence ID" value="TMP78718.1"/>
    <property type="molecule type" value="Genomic_DNA"/>
</dbReference>
<feature type="domain" description="DNA polymerase Y-family little finger" evidence="1">
    <location>
        <begin position="3"/>
        <end position="100"/>
    </location>
</feature>
<dbReference type="AlphaFoldDB" id="A0A5S3YQ37"/>
<protein>
    <submittedName>
        <fullName evidence="3">DNA polymerase V subunit UmuC</fullName>
    </submittedName>
</protein>
<evidence type="ECO:0000259" key="1">
    <source>
        <dbReference type="Pfam" id="PF11799"/>
    </source>
</evidence>